<dbReference type="Proteomes" id="UP000447434">
    <property type="component" value="Chromosome 18"/>
</dbReference>
<proteinExistence type="predicted"/>
<organism evidence="1 2">
    <name type="scientific">Lupinus albus</name>
    <name type="common">White lupine</name>
    <name type="synonym">Lupinus termis</name>
    <dbReference type="NCBI Taxonomy" id="3870"/>
    <lineage>
        <taxon>Eukaryota</taxon>
        <taxon>Viridiplantae</taxon>
        <taxon>Streptophyta</taxon>
        <taxon>Embryophyta</taxon>
        <taxon>Tracheophyta</taxon>
        <taxon>Spermatophyta</taxon>
        <taxon>Magnoliopsida</taxon>
        <taxon>eudicotyledons</taxon>
        <taxon>Gunneridae</taxon>
        <taxon>Pentapetalae</taxon>
        <taxon>rosids</taxon>
        <taxon>fabids</taxon>
        <taxon>Fabales</taxon>
        <taxon>Fabaceae</taxon>
        <taxon>Papilionoideae</taxon>
        <taxon>50 kb inversion clade</taxon>
        <taxon>genistoids sensu lato</taxon>
        <taxon>core genistoids</taxon>
        <taxon>Genisteae</taxon>
        <taxon>Lupinus</taxon>
    </lineage>
</organism>
<dbReference type="EMBL" id="WOCE01000018">
    <property type="protein sequence ID" value="KAE9594338.1"/>
    <property type="molecule type" value="Genomic_DNA"/>
</dbReference>
<keyword evidence="2" id="KW-1185">Reference proteome</keyword>
<sequence length="81" mass="8911">MLTKKANHSLSTKICSGKDSLRLTFTRTLAKWPKVLFVVASSKAIGVPTPHSIEKITLGLQYSREDPSVLSSTVNKTFFVC</sequence>
<dbReference type="AlphaFoldDB" id="A0A6A4P5H5"/>
<reference evidence="2" key="1">
    <citation type="journal article" date="2020" name="Nat. Commun.">
        <title>Genome sequence of the cluster root forming white lupin.</title>
        <authorList>
            <person name="Hufnagel B."/>
            <person name="Marques A."/>
            <person name="Soriano A."/>
            <person name="Marques L."/>
            <person name="Divol F."/>
            <person name="Doumas P."/>
            <person name="Sallet E."/>
            <person name="Mancinotti D."/>
            <person name="Carrere S."/>
            <person name="Marande W."/>
            <person name="Arribat S."/>
            <person name="Keller J."/>
            <person name="Huneau C."/>
            <person name="Blein T."/>
            <person name="Aime D."/>
            <person name="Laguerre M."/>
            <person name="Taylor J."/>
            <person name="Schubert V."/>
            <person name="Nelson M."/>
            <person name="Geu-Flores F."/>
            <person name="Crespi M."/>
            <person name="Gallardo-Guerrero K."/>
            <person name="Delaux P.-M."/>
            <person name="Salse J."/>
            <person name="Berges H."/>
            <person name="Guyot R."/>
            <person name="Gouzy J."/>
            <person name="Peret B."/>
        </authorList>
    </citation>
    <scope>NUCLEOTIDE SEQUENCE [LARGE SCALE GENOMIC DNA]</scope>
    <source>
        <strain evidence="2">cv. Amiga</strain>
    </source>
</reference>
<gene>
    <name evidence="1" type="ORF">Lalb_Chr18g0052751</name>
</gene>
<protein>
    <submittedName>
        <fullName evidence="1">Uncharacterized protein</fullName>
    </submittedName>
</protein>
<comment type="caution">
    <text evidence="1">The sequence shown here is derived from an EMBL/GenBank/DDBJ whole genome shotgun (WGS) entry which is preliminary data.</text>
</comment>
<evidence type="ECO:0000313" key="2">
    <source>
        <dbReference type="Proteomes" id="UP000447434"/>
    </source>
</evidence>
<evidence type="ECO:0000313" key="1">
    <source>
        <dbReference type="EMBL" id="KAE9594338.1"/>
    </source>
</evidence>
<name>A0A6A4P5H5_LUPAL</name>
<accession>A0A6A4P5H5</accession>